<evidence type="ECO:0000256" key="9">
    <source>
        <dbReference type="ARBA" id="ARBA00045905"/>
    </source>
</evidence>
<dbReference type="AlphaFoldDB" id="A0A6F9DV77"/>
<sequence>MEENTKPKLSSPTPIQSAGFIFGATGIAFLSGFAMMLAKSKRSDPGDIVNDKVPDLKNMESGGRLAMRALGRATVYSVGGFSLFCVTVCALLGVRNLTEFTAKMQSLMPKIPPGKNSTGEDVDWDELFGTKSKKEDVKHK</sequence>
<keyword evidence="6 11" id="KW-1133">Transmembrane helix</keyword>
<evidence type="ECO:0000256" key="10">
    <source>
        <dbReference type="SAM" id="MobiDB-lite"/>
    </source>
</evidence>
<keyword evidence="7" id="KW-0496">Mitochondrion</keyword>
<comment type="function">
    <text evidence="9">Scaffold protein that participates in the c-ring assembly of mitochondrial ATP synthase (F(1)F(0) ATP synthase or complex V) by facilitating the membrane insertion and oligomer formation of the subunit c/ATP5MC3. Participates in the incorporation of the c-ring into vestigial complexes. Additionally influences the incorporation of subunits MT-ATP6, MT-ATP8, ATP5MJ, and ATP5MK in the ATP synthase.</text>
</comment>
<dbReference type="EMBL" id="LR791219">
    <property type="protein sequence ID" value="CAB3267081.1"/>
    <property type="molecule type" value="mRNA"/>
</dbReference>
<gene>
    <name evidence="12" type="primary">Tmem242</name>
</gene>
<evidence type="ECO:0000256" key="8">
    <source>
        <dbReference type="ARBA" id="ARBA00023136"/>
    </source>
</evidence>
<protein>
    <recommendedName>
        <fullName evidence="3">Transmembrane protein 242</fullName>
    </recommendedName>
</protein>
<reference evidence="12" key="1">
    <citation type="submission" date="2020-04" db="EMBL/GenBank/DDBJ databases">
        <authorList>
            <person name="Neveu A P."/>
        </authorList>
    </citation>
    <scope>NUCLEOTIDE SEQUENCE</scope>
    <source>
        <tissue evidence="12">Whole embryo</tissue>
    </source>
</reference>
<evidence type="ECO:0000256" key="7">
    <source>
        <dbReference type="ARBA" id="ARBA00023128"/>
    </source>
</evidence>
<evidence type="ECO:0000256" key="11">
    <source>
        <dbReference type="SAM" id="Phobius"/>
    </source>
</evidence>
<comment type="subcellular location">
    <subcellularLocation>
        <location evidence="1">Mitochondrion inner membrane</location>
        <topology evidence="1">Multi-pass membrane protein</topology>
    </subcellularLocation>
</comment>
<dbReference type="Pfam" id="PF07096">
    <property type="entry name" value="DUF1358"/>
    <property type="match status" value="1"/>
</dbReference>
<accession>A0A6F9DV77</accession>
<evidence type="ECO:0000256" key="6">
    <source>
        <dbReference type="ARBA" id="ARBA00022989"/>
    </source>
</evidence>
<evidence type="ECO:0000256" key="4">
    <source>
        <dbReference type="ARBA" id="ARBA00022692"/>
    </source>
</evidence>
<feature type="region of interest" description="Disordered" evidence="10">
    <location>
        <begin position="110"/>
        <end position="140"/>
    </location>
</feature>
<comment type="similarity">
    <text evidence="2">Belongs to the TMEM242 family.</text>
</comment>
<keyword evidence="4 11" id="KW-0812">Transmembrane</keyword>
<evidence type="ECO:0000256" key="1">
    <source>
        <dbReference type="ARBA" id="ARBA00004448"/>
    </source>
</evidence>
<keyword evidence="5" id="KW-0999">Mitochondrion inner membrane</keyword>
<organism evidence="12">
    <name type="scientific">Phallusia mammillata</name>
    <dbReference type="NCBI Taxonomy" id="59560"/>
    <lineage>
        <taxon>Eukaryota</taxon>
        <taxon>Metazoa</taxon>
        <taxon>Chordata</taxon>
        <taxon>Tunicata</taxon>
        <taxon>Ascidiacea</taxon>
        <taxon>Phlebobranchia</taxon>
        <taxon>Ascidiidae</taxon>
        <taxon>Phallusia</taxon>
    </lineage>
</organism>
<dbReference type="PANTHER" id="PTHR13141">
    <property type="entry name" value="TRANSMEMBRANE PROTEIN 242"/>
    <property type="match status" value="1"/>
</dbReference>
<evidence type="ECO:0000256" key="2">
    <source>
        <dbReference type="ARBA" id="ARBA00007570"/>
    </source>
</evidence>
<evidence type="ECO:0000313" key="12">
    <source>
        <dbReference type="EMBL" id="CAB3267081.1"/>
    </source>
</evidence>
<feature type="transmembrane region" description="Helical" evidence="11">
    <location>
        <begin position="20"/>
        <end position="38"/>
    </location>
</feature>
<evidence type="ECO:0000256" key="3">
    <source>
        <dbReference type="ARBA" id="ARBA00013934"/>
    </source>
</evidence>
<name>A0A6F9DV77_9ASCI</name>
<feature type="transmembrane region" description="Helical" evidence="11">
    <location>
        <begin position="73"/>
        <end position="94"/>
    </location>
</feature>
<evidence type="ECO:0000256" key="5">
    <source>
        <dbReference type="ARBA" id="ARBA00022792"/>
    </source>
</evidence>
<dbReference type="GO" id="GO:0005743">
    <property type="term" value="C:mitochondrial inner membrane"/>
    <property type="evidence" value="ECO:0007669"/>
    <property type="project" value="UniProtKB-SubCell"/>
</dbReference>
<proteinExistence type="evidence at transcript level"/>
<dbReference type="InterPro" id="IPR009792">
    <property type="entry name" value="TMEM242"/>
</dbReference>
<keyword evidence="8 11" id="KW-0472">Membrane</keyword>
<dbReference type="PANTHER" id="PTHR13141:SF4">
    <property type="entry name" value="TRANSMEMBRANE PROTEIN 242"/>
    <property type="match status" value="1"/>
</dbReference>